<feature type="region of interest" description="Disordered" evidence="1">
    <location>
        <begin position="742"/>
        <end position="792"/>
    </location>
</feature>
<dbReference type="AlphaFoldDB" id="A0AAV9VAG0"/>
<feature type="region of interest" description="Disordered" evidence="1">
    <location>
        <begin position="298"/>
        <end position="318"/>
    </location>
</feature>
<name>A0AAV9VAG0_9PEZI</name>
<accession>A0AAV9VAG0</accession>
<protein>
    <submittedName>
        <fullName evidence="2">Uncharacterized protein</fullName>
    </submittedName>
</protein>
<dbReference type="Proteomes" id="UP001375240">
    <property type="component" value="Unassembled WGS sequence"/>
</dbReference>
<evidence type="ECO:0000313" key="2">
    <source>
        <dbReference type="EMBL" id="KAK6355483.1"/>
    </source>
</evidence>
<evidence type="ECO:0000313" key="3">
    <source>
        <dbReference type="Proteomes" id="UP001375240"/>
    </source>
</evidence>
<sequence>MRIKLYHRVAALAIVSFPVVYPFEYNWLTTDDPYYDFKISPRIYRETVTDRPLICRAVPELLGPAPAGDTSALALTGMAVANVPGERPVEWLAFYPRTRARKGCIGIPSLIVHLYPARGTAQVFDLRILEQYIEDYDVGKYQWGSWGELRQIPAQFSSRIPPGATALRSPNSRQRLSSGNFFVYKDVVRVATYPYDAEEDEYYGLDQWGYGKWPIGSLDVELKRGQERLVREPGQLPWPPEIGPEDPGAQGNAILIGDSPLNDPDPDVVEILPVTVADGLNTEGTVEDEIRMTLSRPAQDTNQGNEESQVLTRPPQTNTIPKEEDVVYISSENPRQQSTEVEEELQILSEKPLELPLETGGLGIADDEIDPNIEDVQQQYEQLGPEGLAQEQQAILDSIQANTAQNTAQNTAEDAAQNPNQGPGQDANPARMSLDDVLRDLGITIAVVRGAIDRFGLDLAVGGIQDLLAPRRLQRELNSLTEEEHEELERHPSYGLTPHRLANVLTQLRVRKLLRGIPRDQRAEVIAREAAPAARERLFAREIVSAVMDATTGPTFDTQPEAQAQVVTESEIGIQDGAPAQFEEEAQAPGGMLIESNVVQQIPRTDARGERLDTFVQRIQSDEVLGREITDTDPVAATIMNPVEDNIDYESGLVESGVPVTIPISSEDMRVSNVEPGAIEEEELSESGSEVSQNTVLQNFYGMIDAMQRSSHGLSTEQDPLAEPIEWHLQSANVIGNQRPVTVLQPPPEENIFGPLNLPADNQQQIRPEADTPASNTRYRGQRRGSYRNPNQ</sequence>
<feature type="region of interest" description="Disordered" evidence="1">
    <location>
        <begin position="405"/>
        <end position="431"/>
    </location>
</feature>
<comment type="caution">
    <text evidence="2">The sequence shown here is derived from an EMBL/GenBank/DDBJ whole genome shotgun (WGS) entry which is preliminary data.</text>
</comment>
<evidence type="ECO:0000256" key="1">
    <source>
        <dbReference type="SAM" id="MobiDB-lite"/>
    </source>
</evidence>
<proteinExistence type="predicted"/>
<feature type="compositionally biased region" description="Low complexity" evidence="1">
    <location>
        <begin position="405"/>
        <end position="418"/>
    </location>
</feature>
<organism evidence="2 3">
    <name type="scientific">Orbilia brochopaga</name>
    <dbReference type="NCBI Taxonomy" id="3140254"/>
    <lineage>
        <taxon>Eukaryota</taxon>
        <taxon>Fungi</taxon>
        <taxon>Dikarya</taxon>
        <taxon>Ascomycota</taxon>
        <taxon>Pezizomycotina</taxon>
        <taxon>Orbiliomycetes</taxon>
        <taxon>Orbiliales</taxon>
        <taxon>Orbiliaceae</taxon>
        <taxon>Orbilia</taxon>
    </lineage>
</organism>
<dbReference type="EMBL" id="JAVHNQ010000002">
    <property type="protein sequence ID" value="KAK6355483.1"/>
    <property type="molecule type" value="Genomic_DNA"/>
</dbReference>
<keyword evidence="3" id="KW-1185">Reference proteome</keyword>
<gene>
    <name evidence="2" type="ORF">TWF696_004580</name>
</gene>
<reference evidence="2 3" key="1">
    <citation type="submission" date="2019-10" db="EMBL/GenBank/DDBJ databases">
        <authorList>
            <person name="Palmer J.M."/>
        </authorList>
    </citation>
    <scope>NUCLEOTIDE SEQUENCE [LARGE SCALE GENOMIC DNA]</scope>
    <source>
        <strain evidence="2 3">TWF696</strain>
    </source>
</reference>